<dbReference type="RefSeq" id="WP_117892394.1">
    <property type="nucleotide sequence ID" value="NZ_QRUD01000004.1"/>
</dbReference>
<dbReference type="PANTHER" id="PTHR30250">
    <property type="entry name" value="PST FAMILY PREDICTED COLANIC ACID TRANSPORTER"/>
    <property type="match status" value="1"/>
</dbReference>
<proteinExistence type="predicted"/>
<feature type="transmembrane region" description="Helical" evidence="6">
    <location>
        <begin position="406"/>
        <end position="425"/>
    </location>
</feature>
<feature type="transmembrane region" description="Helical" evidence="6">
    <location>
        <begin position="347"/>
        <end position="370"/>
    </location>
</feature>
<evidence type="ECO:0000313" key="8">
    <source>
        <dbReference type="Proteomes" id="UP000266497"/>
    </source>
</evidence>
<evidence type="ECO:0000256" key="3">
    <source>
        <dbReference type="ARBA" id="ARBA00022692"/>
    </source>
</evidence>
<name>A0A395US00_PHOVU</name>
<evidence type="ECO:0000256" key="5">
    <source>
        <dbReference type="ARBA" id="ARBA00023136"/>
    </source>
</evidence>
<feature type="transmembrane region" description="Helical" evidence="6">
    <location>
        <begin position="315"/>
        <end position="335"/>
    </location>
</feature>
<feature type="transmembrane region" description="Helical" evidence="6">
    <location>
        <begin position="382"/>
        <end position="400"/>
    </location>
</feature>
<sequence>MFETSLTNKRIAKNTLLLYFRMIFMMLVSLYTSRVILEALGVEDFGVYNVVGGVVSMFGFLNSAMSSSTQRYITFELGREVMSEQQKVFTTSVQIHMFIALIVVLLGETVGLWFLENKMVIDQSRHSAAFWVFQCSVLTMAVSIISVPYNAIIIAHEKMSAFAYISVVEVVLKLCIVFLLLVTPFDKLIFYAVLLLVVQLMVRVIYGSYCNRHFKETKLRCIWDKSMFKEMMGFAGWNLIGNCASILSTQGVNILLNIFFGPTVNAARGVAVQVQNAVLQFSQNFQTALNPQITKNYAKGDREAMYKLIIRSSRFSFFLLFFLSLPIFLMTQEVLELWLKRVPDYSAVFLKISLMIVTVDAMVNPLMVAATATGHVRHYQTIVGGVVMLITPVAYVALKLGAAPPAVFVVHFIVCVVAAIARIYILKSLIGLSVRNYVTQVGKNLLMVILVGVPLPLSLYYFVTPDNFLRMVSLGVVCMLSVAMAVYSVGMDVNEKKFVTDQFVKKFNCKK</sequence>
<feature type="transmembrane region" description="Helical" evidence="6">
    <location>
        <begin position="161"/>
        <end position="182"/>
    </location>
</feature>
<keyword evidence="3 6" id="KW-0812">Transmembrane</keyword>
<dbReference type="AlphaFoldDB" id="A0A395US00"/>
<keyword evidence="4 6" id="KW-1133">Transmembrane helix</keyword>
<feature type="transmembrane region" description="Helical" evidence="6">
    <location>
        <begin position="16"/>
        <end position="33"/>
    </location>
</feature>
<gene>
    <name evidence="7" type="ORF">DWY53_02140</name>
</gene>
<feature type="transmembrane region" description="Helical" evidence="6">
    <location>
        <begin position="445"/>
        <end position="462"/>
    </location>
</feature>
<accession>A0A395US00</accession>
<evidence type="ECO:0000256" key="6">
    <source>
        <dbReference type="SAM" id="Phobius"/>
    </source>
</evidence>
<evidence type="ECO:0000313" key="7">
    <source>
        <dbReference type="EMBL" id="RGR43169.1"/>
    </source>
</evidence>
<feature type="transmembrane region" description="Helical" evidence="6">
    <location>
        <begin position="45"/>
        <end position="65"/>
    </location>
</feature>
<keyword evidence="5 6" id="KW-0472">Membrane</keyword>
<dbReference type="EMBL" id="QRUD01000004">
    <property type="protein sequence ID" value="RGR43169.1"/>
    <property type="molecule type" value="Genomic_DNA"/>
</dbReference>
<dbReference type="Proteomes" id="UP000266497">
    <property type="component" value="Unassembled WGS sequence"/>
</dbReference>
<comment type="caution">
    <text evidence="7">The sequence shown here is derived from an EMBL/GenBank/DDBJ whole genome shotgun (WGS) entry which is preliminary data.</text>
</comment>
<evidence type="ECO:0000256" key="1">
    <source>
        <dbReference type="ARBA" id="ARBA00004651"/>
    </source>
</evidence>
<protein>
    <submittedName>
        <fullName evidence="7">Lipopolysaccharide biosynthesis protein</fullName>
    </submittedName>
</protein>
<dbReference type="InterPro" id="IPR050833">
    <property type="entry name" value="Poly_Biosynth_Transport"/>
</dbReference>
<feature type="transmembrane region" description="Helical" evidence="6">
    <location>
        <begin position="468"/>
        <end position="489"/>
    </location>
</feature>
<evidence type="ECO:0000256" key="4">
    <source>
        <dbReference type="ARBA" id="ARBA00022989"/>
    </source>
</evidence>
<organism evidence="7 8">
    <name type="scientific">Phocaeicola vulgatus</name>
    <name type="common">Bacteroides vulgatus</name>
    <dbReference type="NCBI Taxonomy" id="821"/>
    <lineage>
        <taxon>Bacteria</taxon>
        <taxon>Pseudomonadati</taxon>
        <taxon>Bacteroidota</taxon>
        <taxon>Bacteroidia</taxon>
        <taxon>Bacteroidales</taxon>
        <taxon>Bacteroidaceae</taxon>
        <taxon>Phocaeicola</taxon>
    </lineage>
</organism>
<dbReference type="GO" id="GO:0005886">
    <property type="term" value="C:plasma membrane"/>
    <property type="evidence" value="ECO:0007669"/>
    <property type="project" value="UniProtKB-SubCell"/>
</dbReference>
<reference evidence="7 8" key="1">
    <citation type="submission" date="2018-08" db="EMBL/GenBank/DDBJ databases">
        <title>A genome reference for cultivated species of the human gut microbiota.</title>
        <authorList>
            <person name="Zou Y."/>
            <person name="Xue W."/>
            <person name="Luo G."/>
        </authorList>
    </citation>
    <scope>NUCLEOTIDE SEQUENCE [LARGE SCALE GENOMIC DNA]</scope>
    <source>
        <strain evidence="7 8">AF25-30LB</strain>
    </source>
</reference>
<keyword evidence="2" id="KW-1003">Cell membrane</keyword>
<feature type="transmembrane region" description="Helical" evidence="6">
    <location>
        <begin position="127"/>
        <end position="149"/>
    </location>
</feature>
<evidence type="ECO:0000256" key="2">
    <source>
        <dbReference type="ARBA" id="ARBA00022475"/>
    </source>
</evidence>
<dbReference type="PANTHER" id="PTHR30250:SF26">
    <property type="entry name" value="PSMA PROTEIN"/>
    <property type="match status" value="1"/>
</dbReference>
<feature type="transmembrane region" description="Helical" evidence="6">
    <location>
        <begin position="95"/>
        <end position="115"/>
    </location>
</feature>
<feature type="transmembrane region" description="Helical" evidence="6">
    <location>
        <begin position="188"/>
        <end position="206"/>
    </location>
</feature>
<comment type="subcellular location">
    <subcellularLocation>
        <location evidence="1">Cell membrane</location>
        <topology evidence="1">Multi-pass membrane protein</topology>
    </subcellularLocation>
</comment>